<name>A0A0B6YCT3_9EUPU</name>
<dbReference type="AlphaFoldDB" id="A0A0B6YCT3"/>
<evidence type="ECO:0000313" key="2">
    <source>
        <dbReference type="EMBL" id="CEK53651.1"/>
    </source>
</evidence>
<feature type="region of interest" description="Disordered" evidence="1">
    <location>
        <begin position="18"/>
        <end position="69"/>
    </location>
</feature>
<feature type="non-terminal residue" evidence="2">
    <location>
        <position position="1"/>
    </location>
</feature>
<dbReference type="EMBL" id="HACG01006786">
    <property type="protein sequence ID" value="CEK53651.1"/>
    <property type="molecule type" value="Transcribed_RNA"/>
</dbReference>
<organism evidence="2">
    <name type="scientific">Arion vulgaris</name>
    <dbReference type="NCBI Taxonomy" id="1028688"/>
    <lineage>
        <taxon>Eukaryota</taxon>
        <taxon>Metazoa</taxon>
        <taxon>Spiralia</taxon>
        <taxon>Lophotrochozoa</taxon>
        <taxon>Mollusca</taxon>
        <taxon>Gastropoda</taxon>
        <taxon>Heterobranchia</taxon>
        <taxon>Euthyneura</taxon>
        <taxon>Panpulmonata</taxon>
        <taxon>Eupulmonata</taxon>
        <taxon>Stylommatophora</taxon>
        <taxon>Helicina</taxon>
        <taxon>Arionoidea</taxon>
        <taxon>Arionidae</taxon>
        <taxon>Arion</taxon>
    </lineage>
</organism>
<protein>
    <submittedName>
        <fullName evidence="2">Uncharacterized protein</fullName>
    </submittedName>
</protein>
<sequence length="90" mass="10046">ITEKYLWKKLTLTEEQKSKPDVLIKSKQSSDTVKQKVHESSSRPSGPLNTAFHDDSRHDSKSATDSSVSFSSLDTVVSPFAKMFSPTKDE</sequence>
<feature type="compositionally biased region" description="Basic and acidic residues" evidence="1">
    <location>
        <begin position="52"/>
        <end position="62"/>
    </location>
</feature>
<accession>A0A0B6YCT3</accession>
<gene>
    <name evidence="2" type="primary">ORF20933</name>
</gene>
<proteinExistence type="predicted"/>
<reference evidence="2" key="1">
    <citation type="submission" date="2014-12" db="EMBL/GenBank/DDBJ databases">
        <title>Insight into the proteome of Arion vulgaris.</title>
        <authorList>
            <person name="Aradska J."/>
            <person name="Bulat T."/>
            <person name="Smidak R."/>
            <person name="Sarate P."/>
            <person name="Gangsoo J."/>
            <person name="Sialana F."/>
            <person name="Bilban M."/>
            <person name="Lubec G."/>
        </authorList>
    </citation>
    <scope>NUCLEOTIDE SEQUENCE</scope>
    <source>
        <tissue evidence="2">Skin</tissue>
    </source>
</reference>
<evidence type="ECO:0000256" key="1">
    <source>
        <dbReference type="SAM" id="MobiDB-lite"/>
    </source>
</evidence>
<feature type="non-terminal residue" evidence="2">
    <location>
        <position position="90"/>
    </location>
</feature>